<dbReference type="SUPFAM" id="SSF56801">
    <property type="entry name" value="Acetyl-CoA synthetase-like"/>
    <property type="match status" value="1"/>
</dbReference>
<organism evidence="1 2">
    <name type="scientific">Muriicola jejuensis</name>
    <dbReference type="NCBI Taxonomy" id="504488"/>
    <lineage>
        <taxon>Bacteria</taxon>
        <taxon>Pseudomonadati</taxon>
        <taxon>Bacteroidota</taxon>
        <taxon>Flavobacteriia</taxon>
        <taxon>Flavobacteriales</taxon>
        <taxon>Flavobacteriaceae</taxon>
        <taxon>Muriicola</taxon>
    </lineage>
</organism>
<dbReference type="EMBL" id="JAABOP010000005">
    <property type="protein sequence ID" value="NER11544.1"/>
    <property type="molecule type" value="Genomic_DNA"/>
</dbReference>
<keyword evidence="2" id="KW-1185">Reference proteome</keyword>
<evidence type="ECO:0000313" key="1">
    <source>
        <dbReference type="EMBL" id="NER11544.1"/>
    </source>
</evidence>
<accession>A0A6P0UE65</accession>
<dbReference type="Gene3D" id="3.40.50.12780">
    <property type="entry name" value="N-terminal domain of ligase-like"/>
    <property type="match status" value="1"/>
</dbReference>
<sequence length="432" mass="50166">MPHLSGFRHRFFWMLDYFKGHRIKKDLIEIRETLSCSSFEALKANNKENLRKFLEYCTEHSEYYSRYKGFNSLEDFPVVNKNVIKEHLDLITISSKQYRKVSTSGSTGIPFSIYQSKRKKYRNTADTIYFAGLSGYTLGERLLYLRSWSKHLKKSRFLYKIQNITPVDVNDLSDHSLGKFISDISRDRSPKAWLGYPSGFKRICDYLEKIESKPLDCNITSVIGMSEGFGDSVKLQMEYFFKKTPVSRYSNMENGIIAQQMAGNKFFTINWASYYIEILDLHEDIPVPYGEIGRIVITDLYNTATPMIRYDTGDIGVMCLSNDPENQLPMLQSVHGRMSDVLYNTKGEMINPFKFHGLICQYPEVGQIQFIQKGKRRYLIKLNNKNNFVREQEFINSVYNCVGKDAIVQIQYVNEIPLLKSGKRKVTINLVA</sequence>
<dbReference type="AlphaFoldDB" id="A0A6P0UE65"/>
<dbReference type="Proteomes" id="UP000468443">
    <property type="component" value="Unassembled WGS sequence"/>
</dbReference>
<dbReference type="RefSeq" id="WP_163693999.1">
    <property type="nucleotide sequence ID" value="NZ_FXTW01000003.1"/>
</dbReference>
<dbReference type="PANTHER" id="PTHR36932">
    <property type="entry name" value="CAPSULAR POLYSACCHARIDE BIOSYNTHESIS PROTEIN"/>
    <property type="match status" value="1"/>
</dbReference>
<proteinExistence type="predicted"/>
<comment type="caution">
    <text evidence="1">The sequence shown here is derived from an EMBL/GenBank/DDBJ whole genome shotgun (WGS) entry which is preliminary data.</text>
</comment>
<dbReference type="InterPro" id="IPR042099">
    <property type="entry name" value="ANL_N_sf"/>
</dbReference>
<dbReference type="InterPro" id="IPR053158">
    <property type="entry name" value="CapK_Type1_Caps_Biosynth"/>
</dbReference>
<protein>
    <submittedName>
        <fullName evidence="1">CoF synthetase</fullName>
    </submittedName>
</protein>
<evidence type="ECO:0000313" key="2">
    <source>
        <dbReference type="Proteomes" id="UP000468443"/>
    </source>
</evidence>
<gene>
    <name evidence="1" type="ORF">GWK09_13510</name>
</gene>
<reference evidence="1 2" key="1">
    <citation type="submission" date="2020-01" db="EMBL/GenBank/DDBJ databases">
        <title>Muriicola jejuensis KCTC 22299.</title>
        <authorList>
            <person name="Wang G."/>
        </authorList>
    </citation>
    <scope>NUCLEOTIDE SEQUENCE [LARGE SCALE GENOMIC DNA]</scope>
    <source>
        <strain evidence="1 2">KCTC 22299</strain>
    </source>
</reference>
<name>A0A6P0UE65_9FLAO</name>
<dbReference type="PANTHER" id="PTHR36932:SF1">
    <property type="entry name" value="CAPSULAR POLYSACCHARIDE BIOSYNTHESIS PROTEIN"/>
    <property type="match status" value="1"/>
</dbReference>